<dbReference type="EMBL" id="QSND01000005">
    <property type="protein sequence ID" value="KAA6447565.1"/>
    <property type="molecule type" value="Genomic_DNA"/>
</dbReference>
<evidence type="ECO:0000313" key="2">
    <source>
        <dbReference type="Proteomes" id="UP000324326"/>
    </source>
</evidence>
<dbReference type="AlphaFoldDB" id="A0A5M8RG36"/>
<dbReference type="RefSeq" id="WP_148958289.1">
    <property type="nucleotide sequence ID" value="NZ_QSND01000005.1"/>
</dbReference>
<sequence>MNSPKKINVNQDLSSKIQDGKVTVIVLDGLNGKAYEAEAPEHGRTIIETCKGDFSRIHLESSHKFN</sequence>
<reference evidence="1 2" key="1">
    <citation type="submission" date="2018-08" db="EMBL/GenBank/DDBJ databases">
        <title>Bacillus phenotypic plasticity.</title>
        <authorList>
            <person name="Hurtado E."/>
        </authorList>
    </citation>
    <scope>NUCLEOTIDE SEQUENCE [LARGE SCALE GENOMIC DNA]</scope>
    <source>
        <strain evidence="1 2">427</strain>
    </source>
</reference>
<accession>A0A5M8RG36</accession>
<organism evidence="1 2">
    <name type="scientific">Bacillus swezeyi</name>
    <dbReference type="NCBI Taxonomy" id="1925020"/>
    <lineage>
        <taxon>Bacteria</taxon>
        <taxon>Bacillati</taxon>
        <taxon>Bacillota</taxon>
        <taxon>Bacilli</taxon>
        <taxon>Bacillales</taxon>
        <taxon>Bacillaceae</taxon>
        <taxon>Bacillus</taxon>
    </lineage>
</organism>
<gene>
    <name evidence="1" type="ORF">DX927_20020</name>
</gene>
<dbReference type="Proteomes" id="UP000324326">
    <property type="component" value="Unassembled WGS sequence"/>
</dbReference>
<name>A0A5M8RG36_9BACI</name>
<protein>
    <submittedName>
        <fullName evidence="1">Uncharacterized protein</fullName>
    </submittedName>
</protein>
<evidence type="ECO:0000313" key="1">
    <source>
        <dbReference type="EMBL" id="KAA6447565.1"/>
    </source>
</evidence>
<comment type="caution">
    <text evidence="1">The sequence shown here is derived from an EMBL/GenBank/DDBJ whole genome shotgun (WGS) entry which is preliminary data.</text>
</comment>
<proteinExistence type="predicted"/>
<dbReference type="InterPro" id="IPR035530">
    <property type="entry name" value="PBSX_XtrA"/>
</dbReference>
<dbReference type="Pfam" id="PF17356">
    <property type="entry name" value="PBSX_XtrA"/>
    <property type="match status" value="1"/>
</dbReference>